<reference evidence="5 6" key="1">
    <citation type="submission" date="2013-08" db="EMBL/GenBank/DDBJ databases">
        <title>The genome sequence of Knoellia sinensis.</title>
        <authorList>
            <person name="Zhu W."/>
            <person name="Wang G."/>
        </authorList>
    </citation>
    <scope>NUCLEOTIDE SEQUENCE [LARGE SCALE GENOMIC DNA]</scope>
    <source>
        <strain evidence="5 6">KCTC 19936</strain>
    </source>
</reference>
<dbReference type="PANTHER" id="PTHR30329:SF21">
    <property type="entry name" value="LIPOPROTEIN YIAD-RELATED"/>
    <property type="match status" value="1"/>
</dbReference>
<dbReference type="InterPro" id="IPR036737">
    <property type="entry name" value="OmpA-like_sf"/>
</dbReference>
<feature type="compositionally biased region" description="Basic and acidic residues" evidence="2">
    <location>
        <begin position="168"/>
        <end position="187"/>
    </location>
</feature>
<dbReference type="AlphaFoldDB" id="A0A0A0J629"/>
<dbReference type="EMBL" id="AVPJ01000014">
    <property type="protein sequence ID" value="KGN31026.1"/>
    <property type="molecule type" value="Genomic_DNA"/>
</dbReference>
<dbReference type="STRING" id="1385520.N802_05320"/>
<dbReference type="Pfam" id="PF00691">
    <property type="entry name" value="OmpA"/>
    <property type="match status" value="1"/>
</dbReference>
<feature type="chain" id="PRO_5001964087" description="OmpA-like domain-containing protein" evidence="3">
    <location>
        <begin position="26"/>
        <end position="187"/>
    </location>
</feature>
<keyword evidence="6" id="KW-1185">Reference proteome</keyword>
<evidence type="ECO:0000259" key="4">
    <source>
        <dbReference type="PROSITE" id="PS51123"/>
    </source>
</evidence>
<organism evidence="5 6">
    <name type="scientific">Knoellia sinensis KCTC 19936</name>
    <dbReference type="NCBI Taxonomy" id="1385520"/>
    <lineage>
        <taxon>Bacteria</taxon>
        <taxon>Bacillati</taxon>
        <taxon>Actinomycetota</taxon>
        <taxon>Actinomycetes</taxon>
        <taxon>Micrococcales</taxon>
        <taxon>Intrasporangiaceae</taxon>
        <taxon>Knoellia</taxon>
    </lineage>
</organism>
<dbReference type="OrthoDB" id="5166631at2"/>
<feature type="region of interest" description="Disordered" evidence="2">
    <location>
        <begin position="155"/>
        <end position="187"/>
    </location>
</feature>
<keyword evidence="1" id="KW-0472">Membrane</keyword>
<dbReference type="InterPro" id="IPR006665">
    <property type="entry name" value="OmpA-like"/>
</dbReference>
<gene>
    <name evidence="5" type="ORF">N802_05320</name>
</gene>
<feature type="signal peptide" evidence="3">
    <location>
        <begin position="1"/>
        <end position="25"/>
    </location>
</feature>
<proteinExistence type="predicted"/>
<protein>
    <recommendedName>
        <fullName evidence="4">OmpA-like domain-containing protein</fullName>
    </recommendedName>
</protein>
<comment type="caution">
    <text evidence="5">The sequence shown here is derived from an EMBL/GenBank/DDBJ whole genome shotgun (WGS) entry which is preliminary data.</text>
</comment>
<dbReference type="CDD" id="cd07185">
    <property type="entry name" value="OmpA_C-like"/>
    <property type="match status" value="1"/>
</dbReference>
<dbReference type="PANTHER" id="PTHR30329">
    <property type="entry name" value="STATOR ELEMENT OF FLAGELLAR MOTOR COMPLEX"/>
    <property type="match status" value="1"/>
</dbReference>
<dbReference type="Gene3D" id="3.30.1330.60">
    <property type="entry name" value="OmpA-like domain"/>
    <property type="match status" value="1"/>
</dbReference>
<evidence type="ECO:0000256" key="2">
    <source>
        <dbReference type="SAM" id="MobiDB-lite"/>
    </source>
</evidence>
<dbReference type="Proteomes" id="UP000030002">
    <property type="component" value="Unassembled WGS sequence"/>
</dbReference>
<evidence type="ECO:0000313" key="5">
    <source>
        <dbReference type="EMBL" id="KGN31026.1"/>
    </source>
</evidence>
<dbReference type="RefSeq" id="WP_052110023.1">
    <property type="nucleotide sequence ID" value="NZ_AVPJ01000014.1"/>
</dbReference>
<feature type="domain" description="OmpA-like" evidence="4">
    <location>
        <begin position="70"/>
        <end position="187"/>
    </location>
</feature>
<evidence type="ECO:0000256" key="1">
    <source>
        <dbReference type="PROSITE-ProRule" id="PRU00473"/>
    </source>
</evidence>
<dbReference type="GO" id="GO:0016020">
    <property type="term" value="C:membrane"/>
    <property type="evidence" value="ECO:0007669"/>
    <property type="project" value="UniProtKB-UniRule"/>
</dbReference>
<accession>A0A0A0J629</accession>
<dbReference type="SUPFAM" id="SSF103088">
    <property type="entry name" value="OmpA-like"/>
    <property type="match status" value="1"/>
</dbReference>
<dbReference type="eggNOG" id="COG2885">
    <property type="taxonomic scope" value="Bacteria"/>
</dbReference>
<keyword evidence="3" id="KW-0732">Signal</keyword>
<sequence>MRLRVALMSSLAMTAVLMVAGPSQAADLDINNLPQVDDSTLASTVKDLTLPVRDLNLPEPKDLETKTTHGSEQVVTLNSDILFAFNKADLPPAASGKIAALVKDVPQKAKVSVGGHTDSLGTAARNATLSQERAAAVAAAINAARPDLVLTVKGFGSSQPVASNGTAAKDDPDGRAKNRRVEIRYAS</sequence>
<evidence type="ECO:0000256" key="3">
    <source>
        <dbReference type="SAM" id="SignalP"/>
    </source>
</evidence>
<feature type="compositionally biased region" description="Polar residues" evidence="2">
    <location>
        <begin position="156"/>
        <end position="166"/>
    </location>
</feature>
<name>A0A0A0J629_9MICO</name>
<dbReference type="PROSITE" id="PS51123">
    <property type="entry name" value="OMPA_2"/>
    <property type="match status" value="1"/>
</dbReference>
<dbReference type="InterPro" id="IPR050330">
    <property type="entry name" value="Bact_OuterMem_StrucFunc"/>
</dbReference>
<evidence type="ECO:0000313" key="6">
    <source>
        <dbReference type="Proteomes" id="UP000030002"/>
    </source>
</evidence>